<dbReference type="Gene3D" id="3.40.50.300">
    <property type="entry name" value="P-loop containing nucleotide triphosphate hydrolases"/>
    <property type="match status" value="1"/>
</dbReference>
<sequence>MRSAVYQTLAERPANETFVMTNALCVGASREREAWNQVVDLAIARNVPLIPIVLAADIEENARRVQQADRIGRKLADSQVLKEAMATDRIQEPDVAELLVLDVTRLEPDAAAAAIRQHLTRLDASDLEPAGIGHRQFRNEHLTFLN</sequence>
<dbReference type="Proteomes" id="UP001161406">
    <property type="component" value="Unassembled WGS sequence"/>
</dbReference>
<dbReference type="RefSeq" id="WP_284388076.1">
    <property type="nucleotide sequence ID" value="NZ_BSNG01000001.1"/>
</dbReference>
<keyword evidence="2" id="KW-1185">Reference proteome</keyword>
<proteinExistence type="predicted"/>
<dbReference type="EMBL" id="BSNG01000001">
    <property type="protein sequence ID" value="GLQ08836.1"/>
    <property type="molecule type" value="Genomic_DNA"/>
</dbReference>
<protein>
    <submittedName>
        <fullName evidence="1">Uncharacterized protein</fullName>
    </submittedName>
</protein>
<comment type="caution">
    <text evidence="1">The sequence shown here is derived from an EMBL/GenBank/DDBJ whole genome shotgun (WGS) entry which is preliminary data.</text>
</comment>
<evidence type="ECO:0000313" key="2">
    <source>
        <dbReference type="Proteomes" id="UP001161406"/>
    </source>
</evidence>
<gene>
    <name evidence="1" type="ORF">GCM10007913_07680</name>
</gene>
<accession>A0ABQ5UAJ0</accession>
<evidence type="ECO:0000313" key="1">
    <source>
        <dbReference type="EMBL" id="GLQ08836.1"/>
    </source>
</evidence>
<reference evidence="1" key="2">
    <citation type="submission" date="2023-01" db="EMBL/GenBank/DDBJ databases">
        <title>Draft genome sequence of Devosia yakushimensis strain NBRC 103855.</title>
        <authorList>
            <person name="Sun Q."/>
            <person name="Mori K."/>
        </authorList>
    </citation>
    <scope>NUCLEOTIDE SEQUENCE</scope>
    <source>
        <strain evidence="1">NBRC 103855</strain>
    </source>
</reference>
<dbReference type="SUPFAM" id="SSF52540">
    <property type="entry name" value="P-loop containing nucleoside triphosphate hydrolases"/>
    <property type="match status" value="1"/>
</dbReference>
<dbReference type="InterPro" id="IPR027417">
    <property type="entry name" value="P-loop_NTPase"/>
</dbReference>
<organism evidence="1 2">
    <name type="scientific">Devosia yakushimensis</name>
    <dbReference type="NCBI Taxonomy" id="470028"/>
    <lineage>
        <taxon>Bacteria</taxon>
        <taxon>Pseudomonadati</taxon>
        <taxon>Pseudomonadota</taxon>
        <taxon>Alphaproteobacteria</taxon>
        <taxon>Hyphomicrobiales</taxon>
        <taxon>Devosiaceae</taxon>
        <taxon>Devosia</taxon>
    </lineage>
</organism>
<reference evidence="1" key="1">
    <citation type="journal article" date="2014" name="Int. J. Syst. Evol. Microbiol.">
        <title>Complete genome of a new Firmicutes species belonging to the dominant human colonic microbiota ('Ruminococcus bicirculans') reveals two chromosomes and a selective capacity to utilize plant glucans.</title>
        <authorList>
            <consortium name="NISC Comparative Sequencing Program"/>
            <person name="Wegmann U."/>
            <person name="Louis P."/>
            <person name="Goesmann A."/>
            <person name="Henrissat B."/>
            <person name="Duncan S.H."/>
            <person name="Flint H.J."/>
        </authorList>
    </citation>
    <scope>NUCLEOTIDE SEQUENCE</scope>
    <source>
        <strain evidence="1">NBRC 103855</strain>
    </source>
</reference>
<name>A0ABQ5UAJ0_9HYPH</name>